<dbReference type="PATRIC" id="fig|1133569.4.peg.2331"/>
<evidence type="ECO:0000313" key="3">
    <source>
        <dbReference type="Proteomes" id="UP000051576"/>
    </source>
</evidence>
<dbReference type="InterPro" id="IPR052733">
    <property type="entry name" value="Chloroplast_QOR"/>
</dbReference>
<keyword evidence="3" id="KW-1185">Reference proteome</keyword>
<protein>
    <recommendedName>
        <fullName evidence="1">Enoyl reductase (ER) domain-containing protein</fullName>
    </recommendedName>
</protein>
<dbReference type="Gene3D" id="3.90.180.10">
    <property type="entry name" value="Medium-chain alcohol dehydrogenases, catalytic domain"/>
    <property type="match status" value="1"/>
</dbReference>
<dbReference type="eggNOG" id="COG0604">
    <property type="taxonomic scope" value="Bacteria"/>
</dbReference>
<dbReference type="InterPro" id="IPR036291">
    <property type="entry name" value="NAD(P)-bd_dom_sf"/>
</dbReference>
<dbReference type="AlphaFoldDB" id="A0A0R2C6V5"/>
<dbReference type="InterPro" id="IPR011032">
    <property type="entry name" value="GroES-like_sf"/>
</dbReference>
<dbReference type="EMBL" id="AYYX01000094">
    <property type="protein sequence ID" value="KRM84107.1"/>
    <property type="molecule type" value="Genomic_DNA"/>
</dbReference>
<dbReference type="GO" id="GO:0016491">
    <property type="term" value="F:oxidoreductase activity"/>
    <property type="evidence" value="ECO:0007669"/>
    <property type="project" value="InterPro"/>
</dbReference>
<dbReference type="Proteomes" id="UP000051576">
    <property type="component" value="Unassembled WGS sequence"/>
</dbReference>
<dbReference type="PANTHER" id="PTHR44013:SF1">
    <property type="entry name" value="ZINC-TYPE ALCOHOL DEHYDROGENASE-LIKE PROTEIN C16A3.02C"/>
    <property type="match status" value="1"/>
</dbReference>
<organism evidence="2 3">
    <name type="scientific">Liquorilactobacillus vini DSM 20605</name>
    <dbReference type="NCBI Taxonomy" id="1133569"/>
    <lineage>
        <taxon>Bacteria</taxon>
        <taxon>Bacillati</taxon>
        <taxon>Bacillota</taxon>
        <taxon>Bacilli</taxon>
        <taxon>Lactobacillales</taxon>
        <taxon>Lactobacillaceae</taxon>
        <taxon>Liquorilactobacillus</taxon>
    </lineage>
</organism>
<comment type="caution">
    <text evidence="2">The sequence shown here is derived from an EMBL/GenBank/DDBJ whole genome shotgun (WGS) entry which is preliminary data.</text>
</comment>
<evidence type="ECO:0000313" key="2">
    <source>
        <dbReference type="EMBL" id="KRM84107.1"/>
    </source>
</evidence>
<accession>A0A0R2C6V5</accession>
<dbReference type="SUPFAM" id="SSF51735">
    <property type="entry name" value="NAD(P)-binding Rossmann-fold domains"/>
    <property type="match status" value="1"/>
</dbReference>
<reference evidence="2 3" key="1">
    <citation type="journal article" date="2015" name="Genome Announc.">
        <title>Expanding the biotechnology potential of lactobacilli through comparative genomics of 213 strains and associated genera.</title>
        <authorList>
            <person name="Sun Z."/>
            <person name="Harris H.M."/>
            <person name="McCann A."/>
            <person name="Guo C."/>
            <person name="Argimon S."/>
            <person name="Zhang W."/>
            <person name="Yang X."/>
            <person name="Jeffery I.B."/>
            <person name="Cooney J.C."/>
            <person name="Kagawa T.F."/>
            <person name="Liu W."/>
            <person name="Song Y."/>
            <person name="Salvetti E."/>
            <person name="Wrobel A."/>
            <person name="Rasinkangas P."/>
            <person name="Parkhill J."/>
            <person name="Rea M.C."/>
            <person name="O'Sullivan O."/>
            <person name="Ritari J."/>
            <person name="Douillard F.P."/>
            <person name="Paul Ross R."/>
            <person name="Yang R."/>
            <person name="Briner A.E."/>
            <person name="Felis G.E."/>
            <person name="de Vos W.M."/>
            <person name="Barrangou R."/>
            <person name="Klaenhammer T.R."/>
            <person name="Caufield P.W."/>
            <person name="Cui Y."/>
            <person name="Zhang H."/>
            <person name="O'Toole P.W."/>
        </authorList>
    </citation>
    <scope>NUCLEOTIDE SEQUENCE [LARGE SCALE GENOMIC DNA]</scope>
    <source>
        <strain evidence="2 3">DSM 20605</strain>
    </source>
</reference>
<dbReference type="SUPFAM" id="SSF50129">
    <property type="entry name" value="GroES-like"/>
    <property type="match status" value="1"/>
</dbReference>
<dbReference type="InterPro" id="IPR020843">
    <property type="entry name" value="ER"/>
</dbReference>
<name>A0A0R2C6V5_9LACO</name>
<dbReference type="GO" id="GO:0008270">
    <property type="term" value="F:zinc ion binding"/>
    <property type="evidence" value="ECO:0007669"/>
    <property type="project" value="InterPro"/>
</dbReference>
<feature type="domain" description="Enoyl reductase (ER)" evidence="1">
    <location>
        <begin position="15"/>
        <end position="315"/>
    </location>
</feature>
<sequence>MEDVLMKAIGFNHYGSAQELQMIDLPVPQPGDHQVVVKLKATSINPIDWKTRQGYLQKMFAWEFPIVVGWDAAGIITEVGQHVTAWQVGDEVLARPATTPRGTYAEYTLVDQDLLARKPQNISFDQAAALPLAGLTAWQALFEAGKLTAGQKVLIQAGAGGVGSYAIQFAKVCGAEVWTTASQRHADLLKSLGADQVIDYHQPAELARLKDFDLVFDTLGGHNQLMAFDWLTSGGKLISIAGEAEQSAKRAVQKQIEFKSIWLRPDGQQLQKIVQLMSTGVVKSQIGKVLPFSLSNLIAAHELSETKHTTGKIVISFN</sequence>
<dbReference type="PROSITE" id="PS01162">
    <property type="entry name" value="QOR_ZETA_CRYSTAL"/>
    <property type="match status" value="1"/>
</dbReference>
<evidence type="ECO:0000259" key="1">
    <source>
        <dbReference type="SMART" id="SM00829"/>
    </source>
</evidence>
<dbReference type="InterPro" id="IPR013154">
    <property type="entry name" value="ADH-like_N"/>
</dbReference>
<gene>
    <name evidence="2" type="ORF">FD21_GL002164</name>
</gene>
<dbReference type="Pfam" id="PF08240">
    <property type="entry name" value="ADH_N"/>
    <property type="match status" value="1"/>
</dbReference>
<dbReference type="Pfam" id="PF13602">
    <property type="entry name" value="ADH_zinc_N_2"/>
    <property type="match status" value="1"/>
</dbReference>
<dbReference type="InterPro" id="IPR002364">
    <property type="entry name" value="Quin_OxRdtase/zeta-crystal_CS"/>
</dbReference>
<dbReference type="PANTHER" id="PTHR44013">
    <property type="entry name" value="ZINC-TYPE ALCOHOL DEHYDROGENASE-LIKE PROTEIN C16A3.02C"/>
    <property type="match status" value="1"/>
</dbReference>
<dbReference type="CDD" id="cd05289">
    <property type="entry name" value="MDR_like_2"/>
    <property type="match status" value="1"/>
</dbReference>
<proteinExistence type="predicted"/>
<dbReference type="STRING" id="1133569.FD21_GL002164"/>
<dbReference type="SMART" id="SM00829">
    <property type="entry name" value="PKS_ER"/>
    <property type="match status" value="1"/>
</dbReference>
<dbReference type="Gene3D" id="3.40.50.720">
    <property type="entry name" value="NAD(P)-binding Rossmann-like Domain"/>
    <property type="match status" value="1"/>
</dbReference>